<comment type="caution">
    <text evidence="2">The sequence shown here is derived from an EMBL/GenBank/DDBJ whole genome shotgun (WGS) entry which is preliminary data.</text>
</comment>
<feature type="signal peptide" evidence="1">
    <location>
        <begin position="1"/>
        <end position="22"/>
    </location>
</feature>
<sequence>MMIWVRVFFAAMLISPSILSHAATVQSADALDLLLKSNIVNRDSGEEVTRRFLSECLSKEGPARYRLECDDVLFVYHISYFDNISGQSEVALITEDGVSVENRWVFEVGDGVYVDVTEKIWPTITENMIGKLLVQETGDSSYTAEYIRGVAHSSYRISYGADTAIMVGSGIPDVSYGVELGRIVWDGREFVFLPNRR</sequence>
<keyword evidence="1" id="KW-0732">Signal</keyword>
<accession>A0ABS9ANX8</accession>
<proteinExistence type="predicted"/>
<evidence type="ECO:0000313" key="2">
    <source>
        <dbReference type="EMBL" id="MCE8023288.1"/>
    </source>
</evidence>
<organism evidence="2 3">
    <name type="scientific">Billgrantia aerodenitrificans</name>
    <dbReference type="NCBI Taxonomy" id="2733483"/>
    <lineage>
        <taxon>Bacteria</taxon>
        <taxon>Pseudomonadati</taxon>
        <taxon>Pseudomonadota</taxon>
        <taxon>Gammaproteobacteria</taxon>
        <taxon>Oceanospirillales</taxon>
        <taxon>Halomonadaceae</taxon>
        <taxon>Billgrantia</taxon>
    </lineage>
</organism>
<keyword evidence="3" id="KW-1185">Reference proteome</keyword>
<dbReference type="Proteomes" id="UP001320272">
    <property type="component" value="Unassembled WGS sequence"/>
</dbReference>
<dbReference type="RefSeq" id="WP_234252903.1">
    <property type="nucleotide sequence ID" value="NZ_JABFTV010000002.1"/>
</dbReference>
<protein>
    <submittedName>
        <fullName evidence="2">Uncharacterized protein</fullName>
    </submittedName>
</protein>
<gene>
    <name evidence="2" type="ORF">HOP59_04005</name>
</gene>
<evidence type="ECO:0000313" key="3">
    <source>
        <dbReference type="Proteomes" id="UP001320272"/>
    </source>
</evidence>
<reference evidence="2 3" key="1">
    <citation type="journal article" date="2021" name="Front. Microbiol.">
        <title>Aerobic Denitrification and Heterotrophic Sulfur Oxidation in the Genus Halomonas Revealed by Six Novel Species Characterizations and Genome-Based Analysis.</title>
        <authorList>
            <person name="Wang L."/>
            <person name="Shao Z."/>
        </authorList>
    </citation>
    <scope>NUCLEOTIDE SEQUENCE [LARGE SCALE GENOMIC DNA]</scope>
    <source>
        <strain evidence="2 3">MCCC 1A11058</strain>
    </source>
</reference>
<name>A0ABS9ANX8_9GAMM</name>
<feature type="chain" id="PRO_5045763586" evidence="1">
    <location>
        <begin position="23"/>
        <end position="197"/>
    </location>
</feature>
<evidence type="ECO:0000256" key="1">
    <source>
        <dbReference type="SAM" id="SignalP"/>
    </source>
</evidence>
<dbReference type="EMBL" id="JABFTV010000002">
    <property type="protein sequence ID" value="MCE8023288.1"/>
    <property type="molecule type" value="Genomic_DNA"/>
</dbReference>